<accession>A0A512DAS8</accession>
<organism evidence="5 6">
    <name type="scientific">Cellulomonas aerilata</name>
    <dbReference type="NCBI Taxonomy" id="515326"/>
    <lineage>
        <taxon>Bacteria</taxon>
        <taxon>Bacillati</taxon>
        <taxon>Actinomycetota</taxon>
        <taxon>Actinomycetes</taxon>
        <taxon>Micrococcales</taxon>
        <taxon>Cellulomonadaceae</taxon>
        <taxon>Cellulomonas</taxon>
    </lineage>
</organism>
<keyword evidence="6" id="KW-1185">Reference proteome</keyword>
<dbReference type="SUPFAM" id="SSF53448">
    <property type="entry name" value="Nucleotide-diphospho-sugar transferases"/>
    <property type="match status" value="1"/>
</dbReference>
<evidence type="ECO:0000313" key="5">
    <source>
        <dbReference type="EMBL" id="GEO33555.1"/>
    </source>
</evidence>
<dbReference type="SUPFAM" id="SSF53756">
    <property type="entry name" value="UDP-Glycosyltransferase/glycogen phosphorylase"/>
    <property type="match status" value="1"/>
</dbReference>
<dbReference type="Gene3D" id="3.90.550.10">
    <property type="entry name" value="Spore Coat Polysaccharide Biosynthesis Protein SpsA, Chain A"/>
    <property type="match status" value="1"/>
</dbReference>
<dbReference type="Proteomes" id="UP000321181">
    <property type="component" value="Unassembled WGS sequence"/>
</dbReference>
<dbReference type="InterPro" id="IPR050834">
    <property type="entry name" value="Glycosyltransf_2"/>
</dbReference>
<dbReference type="CDD" id="cd00761">
    <property type="entry name" value="Glyco_tranf_GTA_type"/>
    <property type="match status" value="1"/>
</dbReference>
<dbReference type="AlphaFoldDB" id="A0A512DAS8"/>
<dbReference type="EMBL" id="BJYY01000010">
    <property type="protein sequence ID" value="GEO33555.1"/>
    <property type="molecule type" value="Genomic_DNA"/>
</dbReference>
<dbReference type="Gene3D" id="3.40.50.2000">
    <property type="entry name" value="Glycogen Phosphorylase B"/>
    <property type="match status" value="1"/>
</dbReference>
<reference evidence="5 6" key="1">
    <citation type="submission" date="2019-07" db="EMBL/GenBank/DDBJ databases">
        <title>Whole genome shotgun sequence of Cellulomonas aerilata NBRC 106308.</title>
        <authorList>
            <person name="Hosoyama A."/>
            <person name="Uohara A."/>
            <person name="Ohji S."/>
            <person name="Ichikawa N."/>
        </authorList>
    </citation>
    <scope>NUCLEOTIDE SEQUENCE [LARGE SCALE GENOMIC DNA]</scope>
    <source>
        <strain evidence="5 6">NBRC 106308</strain>
    </source>
</reference>
<sequence>MPVHDQEAWLPGALSSLLAQTFTDWECVVVDDGSPGDVRAAVEGTTDDPRVRLVRHGSNRGLGAALNTGVAASTAPYVTYLPADDVMHAGHLSTLVAALDTHPEAPLAVAGVRHHTDQRSPGRIDGEPLQLVQVLHRRTGHRWLERSELTTDHLGWMLWDRLLEDGAAVETGQVTCTWTAHPGQRHKVLREPPGGLNVYRTRYAVADPLRLQSSVGSLHDEVEHYRRFRERPAVPRGADGLRILLVGELAFNPERILTLAERGHELHGLWTDTPVWYNTVGPLPFGHVHDVDRTNWRDAVRRLQPDVVYALLNWQAVPFAREVLRADLGVPFVWHLKEGPTDARFRGCWPELVDLHTGSDAVVYSSPELQEWFEATVPAARDRPTLVIDGDLPKAEWHVGEQAPLLSATDGDVHTVIAGRPMGPSPEVFEVLARSGIHVHVYGNKVHVQMRDWVERVRRVAPDHLHLHPQVQQEDWVAELSRYDAGWLHDFRSDNGGDLHAATWDDLNYPARIGTYAAAGVPMIARAAPGSVVASQNLIRSRDLGVLWDQPDDLVAALRDGGRMSRLRRSVWAQRADFTFDAHVEPLVGLFRQCIDARRPPTGDAATPSPVP</sequence>
<evidence type="ECO:0000256" key="1">
    <source>
        <dbReference type="ARBA" id="ARBA00006739"/>
    </source>
</evidence>
<feature type="domain" description="Glycosyltransferase 2-like" evidence="4">
    <location>
        <begin position="1"/>
        <end position="108"/>
    </location>
</feature>
<name>A0A512DAS8_9CELL</name>
<dbReference type="InterPro" id="IPR001173">
    <property type="entry name" value="Glyco_trans_2-like"/>
</dbReference>
<dbReference type="RefSeq" id="WP_146901822.1">
    <property type="nucleotide sequence ID" value="NZ_BAAARM010000002.1"/>
</dbReference>
<comment type="similarity">
    <text evidence="1">Belongs to the glycosyltransferase 2 family.</text>
</comment>
<evidence type="ECO:0000259" key="4">
    <source>
        <dbReference type="Pfam" id="PF00535"/>
    </source>
</evidence>
<dbReference type="Pfam" id="PF00535">
    <property type="entry name" value="Glycos_transf_2"/>
    <property type="match status" value="1"/>
</dbReference>
<keyword evidence="3" id="KW-0808">Transferase</keyword>
<dbReference type="PANTHER" id="PTHR43685">
    <property type="entry name" value="GLYCOSYLTRANSFERASE"/>
    <property type="match status" value="1"/>
</dbReference>
<proteinExistence type="inferred from homology"/>
<gene>
    <name evidence="5" type="ORF">CAE01nite_12800</name>
</gene>
<dbReference type="PANTHER" id="PTHR43685:SF5">
    <property type="entry name" value="GLYCOSYLTRANSFERASE EPSE-RELATED"/>
    <property type="match status" value="1"/>
</dbReference>
<dbReference type="OrthoDB" id="2676521at2"/>
<evidence type="ECO:0000256" key="2">
    <source>
        <dbReference type="ARBA" id="ARBA00022676"/>
    </source>
</evidence>
<protein>
    <recommendedName>
        <fullName evidence="4">Glycosyltransferase 2-like domain-containing protein</fullName>
    </recommendedName>
</protein>
<evidence type="ECO:0000256" key="3">
    <source>
        <dbReference type="ARBA" id="ARBA00022679"/>
    </source>
</evidence>
<keyword evidence="2" id="KW-0328">Glycosyltransferase</keyword>
<comment type="caution">
    <text evidence="5">The sequence shown here is derived from an EMBL/GenBank/DDBJ whole genome shotgun (WGS) entry which is preliminary data.</text>
</comment>
<evidence type="ECO:0000313" key="6">
    <source>
        <dbReference type="Proteomes" id="UP000321181"/>
    </source>
</evidence>
<dbReference type="GO" id="GO:0016757">
    <property type="term" value="F:glycosyltransferase activity"/>
    <property type="evidence" value="ECO:0007669"/>
    <property type="project" value="UniProtKB-KW"/>
</dbReference>
<dbReference type="InterPro" id="IPR029044">
    <property type="entry name" value="Nucleotide-diphossugar_trans"/>
</dbReference>